<feature type="region of interest" description="Disordered" evidence="1">
    <location>
        <begin position="64"/>
        <end position="126"/>
    </location>
</feature>
<keyword evidence="6" id="KW-1185">Reference proteome</keyword>
<evidence type="ECO:0000313" key="3">
    <source>
        <dbReference type="EMBL" id="GEM02739.1"/>
    </source>
</evidence>
<organism evidence="4 5">
    <name type="scientific">Halolactibacillus halophilus</name>
    <dbReference type="NCBI Taxonomy" id="306540"/>
    <lineage>
        <taxon>Bacteria</taxon>
        <taxon>Bacillati</taxon>
        <taxon>Bacillota</taxon>
        <taxon>Bacilli</taxon>
        <taxon>Bacillales</taxon>
        <taxon>Bacillaceae</taxon>
        <taxon>Halolactibacillus</taxon>
    </lineage>
</organism>
<reference evidence="4 5" key="1">
    <citation type="submission" date="2016-10" db="EMBL/GenBank/DDBJ databases">
        <authorList>
            <person name="de Groot N.N."/>
        </authorList>
    </citation>
    <scope>NUCLEOTIDE SEQUENCE [LARGE SCALE GENOMIC DNA]</scope>
    <source>
        <strain evidence="4 5">DSM 17073</strain>
    </source>
</reference>
<evidence type="ECO:0000313" key="5">
    <source>
        <dbReference type="Proteomes" id="UP000242243"/>
    </source>
</evidence>
<dbReference type="InterPro" id="IPR048110">
    <property type="entry name" value="SA1362/YqhP-like"/>
</dbReference>
<dbReference type="EMBL" id="FOXC01000052">
    <property type="protein sequence ID" value="SFP74653.1"/>
    <property type="molecule type" value="Genomic_DNA"/>
</dbReference>
<proteinExistence type="predicted"/>
<dbReference type="NCBIfam" id="NF041554">
    <property type="entry name" value="SA1362_fam"/>
    <property type="match status" value="1"/>
</dbReference>
<gene>
    <name evidence="3" type="ORF">HHA03_22710</name>
    <name evidence="4" type="ORF">SAMN05421839_15216</name>
</gene>
<feature type="compositionally biased region" description="Basic residues" evidence="1">
    <location>
        <begin position="64"/>
        <end position="78"/>
    </location>
</feature>
<evidence type="ECO:0000256" key="2">
    <source>
        <dbReference type="SAM" id="Phobius"/>
    </source>
</evidence>
<dbReference type="Proteomes" id="UP000242243">
    <property type="component" value="Unassembled WGS sequence"/>
</dbReference>
<dbReference type="RefSeq" id="WP_089833839.1">
    <property type="nucleotide sequence ID" value="NZ_BJWI01000055.1"/>
</dbReference>
<evidence type="ECO:0000313" key="4">
    <source>
        <dbReference type="EMBL" id="SFP74653.1"/>
    </source>
</evidence>
<evidence type="ECO:0000256" key="1">
    <source>
        <dbReference type="SAM" id="MobiDB-lite"/>
    </source>
</evidence>
<sequence>MRRHLPIWTYIIFGFAAVGLVTTIIFDMTSIIRNILSTILVVAVLYGLVYFFVLRHRQPNDLKKYRKAVKQSKKKYQQPKKANYHQAQKQQMKQKKQINTKRKKQKHASHLRVIDGKKDPNKKITL</sequence>
<dbReference type="OrthoDB" id="2974227at2"/>
<protein>
    <submittedName>
        <fullName evidence="4">Uncharacterized protein</fullName>
    </submittedName>
</protein>
<name>A0A1I5SV82_9BACI</name>
<evidence type="ECO:0000313" key="6">
    <source>
        <dbReference type="Proteomes" id="UP000321547"/>
    </source>
</evidence>
<dbReference type="AlphaFoldDB" id="A0A1I5SV82"/>
<keyword evidence="2" id="KW-0472">Membrane</keyword>
<feature type="compositionally biased region" description="Basic and acidic residues" evidence="1">
    <location>
        <begin position="112"/>
        <end position="126"/>
    </location>
</feature>
<dbReference type="Proteomes" id="UP000321547">
    <property type="component" value="Unassembled WGS sequence"/>
</dbReference>
<accession>A0A1I5SV82</accession>
<reference evidence="3 6" key="2">
    <citation type="submission" date="2019-07" db="EMBL/GenBank/DDBJ databases">
        <title>Whole genome shotgun sequence of Halolactibacillus halophilus NBRC 100868.</title>
        <authorList>
            <person name="Hosoyama A."/>
            <person name="Uohara A."/>
            <person name="Ohji S."/>
            <person name="Ichikawa N."/>
        </authorList>
    </citation>
    <scope>NUCLEOTIDE SEQUENCE [LARGE SCALE GENOMIC DNA]</scope>
    <source>
        <strain evidence="3 6">NBRC 100868</strain>
    </source>
</reference>
<keyword evidence="2" id="KW-0812">Transmembrane</keyword>
<feature type="transmembrane region" description="Helical" evidence="2">
    <location>
        <begin position="7"/>
        <end position="26"/>
    </location>
</feature>
<feature type="compositionally biased region" description="Basic residues" evidence="1">
    <location>
        <begin position="92"/>
        <end position="110"/>
    </location>
</feature>
<keyword evidence="2" id="KW-1133">Transmembrane helix</keyword>
<feature type="transmembrane region" description="Helical" evidence="2">
    <location>
        <begin position="32"/>
        <end position="54"/>
    </location>
</feature>
<dbReference type="EMBL" id="BJWI01000055">
    <property type="protein sequence ID" value="GEM02739.1"/>
    <property type="molecule type" value="Genomic_DNA"/>
</dbReference>
<dbReference type="STRING" id="306540.SAMN05421839_15216"/>